<evidence type="ECO:0000256" key="7">
    <source>
        <dbReference type="SAM" id="MobiDB-lite"/>
    </source>
</evidence>
<dbReference type="Pfam" id="PF00932">
    <property type="entry name" value="LTD"/>
    <property type="match status" value="1"/>
</dbReference>
<dbReference type="SUPFAM" id="SSF64593">
    <property type="entry name" value="Intermediate filament protein, coiled coil region"/>
    <property type="match status" value="2"/>
</dbReference>
<protein>
    <recommendedName>
        <fullName evidence="12">Lamin</fullName>
    </recommendedName>
</protein>
<feature type="coiled-coil region" evidence="6">
    <location>
        <begin position="41"/>
        <end position="223"/>
    </location>
</feature>
<dbReference type="GO" id="GO:0007097">
    <property type="term" value="P:nuclear migration"/>
    <property type="evidence" value="ECO:0007669"/>
    <property type="project" value="TreeGrafter"/>
</dbReference>
<dbReference type="SUPFAM" id="SSF90257">
    <property type="entry name" value="Myosin rod fragments"/>
    <property type="match status" value="1"/>
</dbReference>
<feature type="region of interest" description="Disordered" evidence="7">
    <location>
        <begin position="1"/>
        <end position="39"/>
    </location>
</feature>
<dbReference type="GO" id="GO:0031507">
    <property type="term" value="P:heterochromatin formation"/>
    <property type="evidence" value="ECO:0007669"/>
    <property type="project" value="TreeGrafter"/>
</dbReference>
<dbReference type="KEGG" id="epa:110243062"/>
<feature type="coiled-coil region" evidence="6">
    <location>
        <begin position="280"/>
        <end position="328"/>
    </location>
</feature>
<feature type="domain" description="LTD" evidence="8">
    <location>
        <begin position="428"/>
        <end position="550"/>
    </location>
</feature>
<dbReference type="Pfam" id="PF00038">
    <property type="entry name" value="Filament"/>
    <property type="match status" value="1"/>
</dbReference>
<dbReference type="EnsemblMetazoa" id="XM_021049121.2">
    <property type="protein sequence ID" value="XP_020904780.1"/>
    <property type="gene ID" value="LOC110243062"/>
</dbReference>
<dbReference type="InterPro" id="IPR018039">
    <property type="entry name" value="IF_conserved"/>
</dbReference>
<evidence type="ECO:0000256" key="1">
    <source>
        <dbReference type="ARBA" id="ARBA00004123"/>
    </source>
</evidence>
<dbReference type="AlphaFoldDB" id="A0A913XHC1"/>
<accession>A0A913XHC1</accession>
<feature type="compositionally biased region" description="Polar residues" evidence="7">
    <location>
        <begin position="1"/>
        <end position="17"/>
    </location>
</feature>
<dbReference type="GO" id="GO:0051664">
    <property type="term" value="P:nuclear pore localization"/>
    <property type="evidence" value="ECO:0007669"/>
    <property type="project" value="TreeGrafter"/>
</dbReference>
<dbReference type="InterPro" id="IPR039008">
    <property type="entry name" value="IF_rod_dom"/>
</dbReference>
<keyword evidence="2 5" id="KW-0403">Intermediate filament</keyword>
<dbReference type="InterPro" id="IPR001322">
    <property type="entry name" value="Lamin_tail_dom"/>
</dbReference>
<evidence type="ECO:0000313" key="10">
    <source>
        <dbReference type="EnsemblMetazoa" id="XP_020904780.1"/>
    </source>
</evidence>
<evidence type="ECO:0000256" key="3">
    <source>
        <dbReference type="ARBA" id="ARBA00023054"/>
    </source>
</evidence>
<dbReference type="RefSeq" id="XP_020904780.1">
    <property type="nucleotide sequence ID" value="XM_021049121.2"/>
</dbReference>
<dbReference type="GO" id="GO:0006998">
    <property type="term" value="P:nuclear envelope organization"/>
    <property type="evidence" value="ECO:0007669"/>
    <property type="project" value="TreeGrafter"/>
</dbReference>
<sequence>MATAMKSPSTSSMQTPEPTRKRSGSFVSPSKMTRTQEKMELQHLNDRLATYIDRMKELEEQNSKLKSEMRISKETVEREVDGVKRMYESELAEARRLVDETAKEKAKEQIENGKNAALAADYKAKLDKESAARKKAEKELSNLKKQLADLENQLSKANHEIASLQDRVSELESENKELKETLDSAKYNLEQETLSRVDLQNQVQSLKEELNFKKNVYDKEMSEIRTQLKTVESKRVIIETDYKNRYEGALKERLQELRDDYDFEGKRFKEETQLLYSSKYEELRVQREKDTQTIAQLREQNRELSQSVDSLRSELNQEQAKVKALGTRVSDLQDLRATDKKKADEAIIIRENEISELRSSIDEALKDYEDLMGVKVALDMEIAAYRKLLEGEENRLNITPPTSPVYGSGGASSRRRGAKRARTEETESTITTTTTAEGPIQIVESSPEGKYIKLFNSGEKDEPLGGWTIQRQVGKDDPVVYKFTPKYALKAQSYVTIYASQGGGTHKPPSDIVFKQIQTWGSGNEVRTALVNAGGEELATLSEEKVCQQFITDSTDSGGRGKKHGDLNKGCSIM</sequence>
<dbReference type="OrthoDB" id="102442at2759"/>
<feature type="region of interest" description="Disordered" evidence="7">
    <location>
        <begin position="555"/>
        <end position="574"/>
    </location>
</feature>
<dbReference type="PROSITE" id="PS51841">
    <property type="entry name" value="LTD"/>
    <property type="match status" value="1"/>
</dbReference>
<dbReference type="SMART" id="SM01391">
    <property type="entry name" value="Filament"/>
    <property type="match status" value="1"/>
</dbReference>
<dbReference type="GO" id="GO:0090435">
    <property type="term" value="P:protein localization to nuclear envelope"/>
    <property type="evidence" value="ECO:0007669"/>
    <property type="project" value="TreeGrafter"/>
</dbReference>
<dbReference type="OMA" id="QAGEKCA"/>
<evidence type="ECO:0000256" key="5">
    <source>
        <dbReference type="RuleBase" id="RU000685"/>
    </source>
</evidence>
<dbReference type="GO" id="GO:0005200">
    <property type="term" value="F:structural constituent of cytoskeleton"/>
    <property type="evidence" value="ECO:0007669"/>
    <property type="project" value="TreeGrafter"/>
</dbReference>
<comment type="subcellular location">
    <subcellularLocation>
        <location evidence="1">Nucleus</location>
    </subcellularLocation>
</comment>
<reference evidence="10" key="1">
    <citation type="submission" date="2022-11" db="UniProtKB">
        <authorList>
            <consortium name="EnsemblMetazoa"/>
        </authorList>
    </citation>
    <scope>IDENTIFICATION</scope>
</reference>
<dbReference type="PROSITE" id="PS51842">
    <property type="entry name" value="IF_ROD_2"/>
    <property type="match status" value="1"/>
</dbReference>
<dbReference type="SUPFAM" id="SSF74853">
    <property type="entry name" value="Lamin A/C globular tail domain"/>
    <property type="match status" value="1"/>
</dbReference>
<organism evidence="10 11">
    <name type="scientific">Exaiptasia diaphana</name>
    <name type="common">Tropical sea anemone</name>
    <name type="synonym">Aiptasia pulchella</name>
    <dbReference type="NCBI Taxonomy" id="2652724"/>
    <lineage>
        <taxon>Eukaryota</taxon>
        <taxon>Metazoa</taxon>
        <taxon>Cnidaria</taxon>
        <taxon>Anthozoa</taxon>
        <taxon>Hexacorallia</taxon>
        <taxon>Actiniaria</taxon>
        <taxon>Aiptasiidae</taxon>
        <taxon>Exaiptasia</taxon>
    </lineage>
</organism>
<dbReference type="GO" id="GO:0005882">
    <property type="term" value="C:intermediate filament"/>
    <property type="evidence" value="ECO:0007669"/>
    <property type="project" value="UniProtKB-KW"/>
</dbReference>
<dbReference type="InterPro" id="IPR036415">
    <property type="entry name" value="Lamin_tail_dom_sf"/>
</dbReference>
<proteinExistence type="inferred from homology"/>
<keyword evidence="4" id="KW-0539">Nucleus</keyword>
<evidence type="ECO:0000256" key="6">
    <source>
        <dbReference type="SAM" id="Coils"/>
    </source>
</evidence>
<feature type="domain" description="IF rod" evidence="9">
    <location>
        <begin position="37"/>
        <end position="396"/>
    </location>
</feature>
<evidence type="ECO:0000256" key="2">
    <source>
        <dbReference type="ARBA" id="ARBA00022754"/>
    </source>
</evidence>
<name>A0A913XHC1_EXADI</name>
<comment type="similarity">
    <text evidence="5">Belongs to the intermediate filament family.</text>
</comment>
<evidence type="ECO:0000259" key="8">
    <source>
        <dbReference type="PROSITE" id="PS51841"/>
    </source>
</evidence>
<dbReference type="Gene3D" id="1.20.5.1160">
    <property type="entry name" value="Vasodilator-stimulated phosphoprotein"/>
    <property type="match status" value="1"/>
</dbReference>
<dbReference type="Gene3D" id="1.20.5.170">
    <property type="match status" value="1"/>
</dbReference>
<dbReference type="PROSITE" id="PS00226">
    <property type="entry name" value="IF_ROD_1"/>
    <property type="match status" value="1"/>
</dbReference>
<evidence type="ECO:0008006" key="12">
    <source>
        <dbReference type="Google" id="ProtNLM"/>
    </source>
</evidence>
<dbReference type="GO" id="GO:0005652">
    <property type="term" value="C:nuclear lamina"/>
    <property type="evidence" value="ECO:0007669"/>
    <property type="project" value="TreeGrafter"/>
</dbReference>
<evidence type="ECO:0000256" key="4">
    <source>
        <dbReference type="ARBA" id="ARBA00023242"/>
    </source>
</evidence>
<dbReference type="Gene3D" id="2.60.40.1260">
    <property type="entry name" value="Lamin Tail domain"/>
    <property type="match status" value="1"/>
</dbReference>
<dbReference type="PANTHER" id="PTHR45721:SF11">
    <property type="entry name" value="LAMIN DM0-RELATED"/>
    <property type="match status" value="1"/>
</dbReference>
<feature type="region of interest" description="Disordered" evidence="7">
    <location>
        <begin position="399"/>
        <end position="432"/>
    </location>
</feature>
<keyword evidence="11" id="KW-1185">Reference proteome</keyword>
<dbReference type="GeneID" id="110243062"/>
<keyword evidence="3 6" id="KW-0175">Coiled coil</keyword>
<evidence type="ECO:0000259" key="9">
    <source>
        <dbReference type="PROSITE" id="PS51842"/>
    </source>
</evidence>
<dbReference type="Proteomes" id="UP000887567">
    <property type="component" value="Unplaced"/>
</dbReference>
<dbReference type="PANTHER" id="PTHR45721">
    <property type="entry name" value="LAMIN DM0-RELATED"/>
    <property type="match status" value="1"/>
</dbReference>
<evidence type="ECO:0000313" key="11">
    <source>
        <dbReference type="Proteomes" id="UP000887567"/>
    </source>
</evidence>